<dbReference type="Proteomes" id="UP000316238">
    <property type="component" value="Unassembled WGS sequence"/>
</dbReference>
<keyword evidence="2" id="KW-1185">Reference proteome</keyword>
<proteinExistence type="predicted"/>
<gene>
    <name evidence="1" type="ORF">CDV28_1409</name>
</gene>
<name>A0A521FZ92_9BACT</name>
<accession>A0A521FZ92</accession>
<sequence length="69" mass="7761">MSNIEVIYRLHPCRALTVSPRTVMGVFRYWTKEAAPSRTMIFVATPVEHGTLMQTAKHECSGKGILNRA</sequence>
<dbReference type="EMBL" id="NQJD01000040">
    <property type="protein sequence ID" value="TAA74082.1"/>
    <property type="molecule type" value="Genomic_DNA"/>
</dbReference>
<evidence type="ECO:0000313" key="2">
    <source>
        <dbReference type="Proteomes" id="UP000316238"/>
    </source>
</evidence>
<reference evidence="1" key="1">
    <citation type="submission" date="2017-07" db="EMBL/GenBank/DDBJ databases">
        <title>The cable genome - Insights into the physiology and evolution of filamentous bacteria capable of sulfide oxidation via long distance electron transfer.</title>
        <authorList>
            <person name="Thorup C."/>
            <person name="Bjerg J.T."/>
            <person name="Schreiber L."/>
            <person name="Nielsen L.P."/>
            <person name="Kjeldsen K.U."/>
            <person name="Boesen T."/>
            <person name="Boggild A."/>
            <person name="Meysman F."/>
            <person name="Geelhoed J."/>
            <person name="Schramm A."/>
        </authorList>
    </citation>
    <scope>NUCLEOTIDE SEQUENCE [LARGE SCALE GENOMIC DNA]</scope>
    <source>
        <strain evidence="1">GS</strain>
    </source>
</reference>
<dbReference type="AlphaFoldDB" id="A0A521FZ92"/>
<evidence type="ECO:0000313" key="1">
    <source>
        <dbReference type="EMBL" id="TAA74082.1"/>
    </source>
</evidence>
<protein>
    <submittedName>
        <fullName evidence="1">Uncharacterized protein</fullName>
    </submittedName>
</protein>
<organism evidence="1 2">
    <name type="scientific">Candidatus Electronema aureum</name>
    <dbReference type="NCBI Taxonomy" id="2005002"/>
    <lineage>
        <taxon>Bacteria</taxon>
        <taxon>Pseudomonadati</taxon>
        <taxon>Thermodesulfobacteriota</taxon>
        <taxon>Desulfobulbia</taxon>
        <taxon>Desulfobulbales</taxon>
        <taxon>Desulfobulbaceae</taxon>
        <taxon>Candidatus Electronema</taxon>
    </lineage>
</organism>
<comment type="caution">
    <text evidence="1">The sequence shown here is derived from an EMBL/GenBank/DDBJ whole genome shotgun (WGS) entry which is preliminary data.</text>
</comment>